<proteinExistence type="predicted"/>
<organism evidence="1 2">
    <name type="scientific">Aureimonas pseudogalii</name>
    <dbReference type="NCBI Taxonomy" id="1744844"/>
    <lineage>
        <taxon>Bacteria</taxon>
        <taxon>Pseudomonadati</taxon>
        <taxon>Pseudomonadota</taxon>
        <taxon>Alphaproteobacteria</taxon>
        <taxon>Hyphomicrobiales</taxon>
        <taxon>Aurantimonadaceae</taxon>
        <taxon>Aureimonas</taxon>
    </lineage>
</organism>
<reference evidence="1 2" key="1">
    <citation type="submission" date="2020-08" db="EMBL/GenBank/DDBJ databases">
        <title>Genomic Encyclopedia of Type Strains, Phase IV (KMG-IV): sequencing the most valuable type-strain genomes for metagenomic binning, comparative biology and taxonomic classification.</title>
        <authorList>
            <person name="Goeker M."/>
        </authorList>
    </citation>
    <scope>NUCLEOTIDE SEQUENCE [LARGE SCALE GENOMIC DNA]</scope>
    <source>
        <strain evidence="1 2">DSM 102238</strain>
    </source>
</reference>
<dbReference type="Proteomes" id="UP000542776">
    <property type="component" value="Unassembled WGS sequence"/>
</dbReference>
<dbReference type="EMBL" id="JACIEK010000005">
    <property type="protein sequence ID" value="MBB3998547.1"/>
    <property type="molecule type" value="Genomic_DNA"/>
</dbReference>
<gene>
    <name evidence="1" type="ORF">GGR04_002388</name>
</gene>
<evidence type="ECO:0000313" key="1">
    <source>
        <dbReference type="EMBL" id="MBB3998547.1"/>
    </source>
</evidence>
<sequence length="184" mass="19872">MAKQFAAIDEARQAFVERQRIFFAGSAVEGSRVNISPRSTEHLHVLGPNAVAYLDLTGSGSETAAHIRAGGAMTIMLCAFEGPPLILRLYGKGRVDFRGSPAYDAFLAERYDGREPLGARQVVTLGINLVQTSCGYAVPLFARTGERPVLDRWAEAKGEDGLKAYRLEKNLVSIDGLPTGFAEA</sequence>
<dbReference type="InterPro" id="IPR012349">
    <property type="entry name" value="Split_barrel_FMN-bd"/>
</dbReference>
<dbReference type="RefSeq" id="WP_183200084.1">
    <property type="nucleotide sequence ID" value="NZ_JACIEK010000005.1"/>
</dbReference>
<name>A0A7W6EFL8_9HYPH</name>
<dbReference type="PANTHER" id="PTHR39336:SF1">
    <property type="entry name" value="PYRIDOXAMINE PHOSPHATE OXIDASE FAMILY PROTEIN (AFU_ORTHOLOGUE AFUA_6G11440)"/>
    <property type="match status" value="1"/>
</dbReference>
<dbReference type="Gene3D" id="2.30.110.10">
    <property type="entry name" value="Electron Transport, Fmn-binding Protein, Chain A"/>
    <property type="match status" value="1"/>
</dbReference>
<dbReference type="PANTHER" id="PTHR39336">
    <property type="entry name" value="PYRIDOXAMINE PHOSPHATE OXIDASE FAMILY PROTEIN (AFU_ORTHOLOGUE AFUA_6G11440)"/>
    <property type="match status" value="1"/>
</dbReference>
<evidence type="ECO:0000313" key="2">
    <source>
        <dbReference type="Proteomes" id="UP000542776"/>
    </source>
</evidence>
<protein>
    <recommendedName>
        <fullName evidence="3">Pyridoxamine 5'-phosphate oxidase</fullName>
    </recommendedName>
</protein>
<evidence type="ECO:0008006" key="3">
    <source>
        <dbReference type="Google" id="ProtNLM"/>
    </source>
</evidence>
<accession>A0A7W6EFL8</accession>
<keyword evidence="2" id="KW-1185">Reference proteome</keyword>
<comment type="caution">
    <text evidence="1">The sequence shown here is derived from an EMBL/GenBank/DDBJ whole genome shotgun (WGS) entry which is preliminary data.</text>
</comment>
<dbReference type="AlphaFoldDB" id="A0A7W6EFL8"/>